<proteinExistence type="predicted"/>
<gene>
    <name evidence="1" type="ORF">OXH18_16490</name>
</gene>
<evidence type="ECO:0000313" key="1">
    <source>
        <dbReference type="EMBL" id="WAL58767.1"/>
    </source>
</evidence>
<reference evidence="1" key="1">
    <citation type="submission" date="2022-12" db="EMBL/GenBank/DDBJ databases">
        <title>Polyphasic identification of a Novel Hot-Spring Cyanobacterium Ocullathermofonsia sinensis gen nov. sp. nov. and Genomic Insights on its Adaptations to the Thermal Habitat.</title>
        <authorList>
            <person name="Daroch M."/>
            <person name="Tang J."/>
            <person name="Jiang Y."/>
        </authorList>
    </citation>
    <scope>NUCLEOTIDE SEQUENCE</scope>
    <source>
        <strain evidence="1">PKUAC-SCTA174</strain>
    </source>
</reference>
<accession>A0A9E8ZBF3</accession>
<dbReference type="AlphaFoldDB" id="A0A9E8ZBF3"/>
<organism evidence="1 2">
    <name type="scientific">Thermocoleostomius sinensis A174</name>
    <dbReference type="NCBI Taxonomy" id="2016057"/>
    <lineage>
        <taxon>Bacteria</taxon>
        <taxon>Bacillati</taxon>
        <taxon>Cyanobacteriota</taxon>
        <taxon>Cyanophyceae</taxon>
        <taxon>Oculatellales</taxon>
        <taxon>Oculatellaceae</taxon>
        <taxon>Thermocoleostomius</taxon>
    </lineage>
</organism>
<dbReference type="KEGG" id="tsin:OXH18_16490"/>
<protein>
    <submittedName>
        <fullName evidence="1">Uncharacterized protein</fullName>
    </submittedName>
</protein>
<evidence type="ECO:0000313" key="2">
    <source>
        <dbReference type="Proteomes" id="UP001163152"/>
    </source>
</evidence>
<dbReference type="RefSeq" id="WP_268608198.1">
    <property type="nucleotide sequence ID" value="NZ_CP113797.1"/>
</dbReference>
<dbReference type="Proteomes" id="UP001163152">
    <property type="component" value="Chromosome"/>
</dbReference>
<keyword evidence="2" id="KW-1185">Reference proteome</keyword>
<sequence length="64" mass="7271">MSITNAGDVNSLKYHETEGKVKELLKQLSRRQKIVTVADLRLLSVDDYYRMVEASVLATDEELS</sequence>
<name>A0A9E8ZBF3_9CYAN</name>
<dbReference type="EMBL" id="CP113797">
    <property type="protein sequence ID" value="WAL58767.1"/>
    <property type="molecule type" value="Genomic_DNA"/>
</dbReference>